<dbReference type="AlphaFoldDB" id="A0A1F6DRZ7"/>
<dbReference type="Proteomes" id="UP000177232">
    <property type="component" value="Unassembled WGS sequence"/>
</dbReference>
<evidence type="ECO:0000313" key="2">
    <source>
        <dbReference type="Proteomes" id="UP000177232"/>
    </source>
</evidence>
<name>A0A1F6DRZ7_9BACT</name>
<accession>A0A1F6DRZ7</accession>
<dbReference type="STRING" id="1798496.A3C94_03090"/>
<protein>
    <submittedName>
        <fullName evidence="1">Uncharacterized protein</fullName>
    </submittedName>
</protein>
<sequence length="177" mass="18811">MRRYVKALRALRKDTRIVIGAALLFSVGVPVALILSNDTSPIIITEVQPATVTVPFTKLTQGTQSAVARRVNYVLTSPVELGGLWRAVNAAGEPPKVDFKTHAVIAVFAGAASNAAIAVTKIEDTNQRLVSIAVTKLDGGCEIDESRSGPSPYEIVAVPATSLPLTHEDIETSFECK</sequence>
<dbReference type="EMBL" id="MFLJ01000035">
    <property type="protein sequence ID" value="OGG64087.1"/>
    <property type="molecule type" value="Genomic_DNA"/>
</dbReference>
<evidence type="ECO:0000313" key="1">
    <source>
        <dbReference type="EMBL" id="OGG64087.1"/>
    </source>
</evidence>
<gene>
    <name evidence="1" type="ORF">A3C94_03090</name>
</gene>
<reference evidence="1 2" key="1">
    <citation type="journal article" date="2016" name="Nat. Commun.">
        <title>Thousands of microbial genomes shed light on interconnected biogeochemical processes in an aquifer system.</title>
        <authorList>
            <person name="Anantharaman K."/>
            <person name="Brown C.T."/>
            <person name="Hug L.A."/>
            <person name="Sharon I."/>
            <person name="Castelle C.J."/>
            <person name="Probst A.J."/>
            <person name="Thomas B.C."/>
            <person name="Singh A."/>
            <person name="Wilkins M.J."/>
            <person name="Karaoz U."/>
            <person name="Brodie E.L."/>
            <person name="Williams K.H."/>
            <person name="Hubbard S.S."/>
            <person name="Banfield J.F."/>
        </authorList>
    </citation>
    <scope>NUCLEOTIDE SEQUENCE [LARGE SCALE GENOMIC DNA]</scope>
</reference>
<organism evidence="1 2">
    <name type="scientific">Candidatus Kaiserbacteria bacterium RIFCSPHIGHO2_02_FULL_55_17</name>
    <dbReference type="NCBI Taxonomy" id="1798496"/>
    <lineage>
        <taxon>Bacteria</taxon>
        <taxon>Candidatus Kaiseribacteriota</taxon>
    </lineage>
</organism>
<comment type="caution">
    <text evidence="1">The sequence shown here is derived from an EMBL/GenBank/DDBJ whole genome shotgun (WGS) entry which is preliminary data.</text>
</comment>
<proteinExistence type="predicted"/>